<dbReference type="KEGG" id="gji:H1R19_18940"/>
<evidence type="ECO:0000256" key="1">
    <source>
        <dbReference type="ARBA" id="ARBA00023002"/>
    </source>
</evidence>
<accession>A0A7D7QH04</accession>
<keyword evidence="1" id="KW-0560">Oxidoreductase</keyword>
<feature type="domain" description="FAD-binding" evidence="3">
    <location>
        <begin position="270"/>
        <end position="334"/>
    </location>
</feature>
<dbReference type="InterPro" id="IPR036188">
    <property type="entry name" value="FAD/NAD-bd_sf"/>
</dbReference>
<dbReference type="AlphaFoldDB" id="A0A7D7QH04"/>
<dbReference type="PRINTS" id="PR00420">
    <property type="entry name" value="RNGMNOXGNASE"/>
</dbReference>
<feature type="domain" description="FAD-binding" evidence="3">
    <location>
        <begin position="2"/>
        <end position="158"/>
    </location>
</feature>
<name>A0A7D7QH04_9ACTN</name>
<dbReference type="GO" id="GO:0004497">
    <property type="term" value="F:monooxygenase activity"/>
    <property type="evidence" value="ECO:0007669"/>
    <property type="project" value="UniProtKB-KW"/>
</dbReference>
<dbReference type="GO" id="GO:0071949">
    <property type="term" value="F:FAD binding"/>
    <property type="evidence" value="ECO:0007669"/>
    <property type="project" value="InterPro"/>
</dbReference>
<protein>
    <submittedName>
        <fullName evidence="4">FAD-dependent oxidoreductase</fullName>
    </submittedName>
</protein>
<evidence type="ECO:0000256" key="2">
    <source>
        <dbReference type="ARBA" id="ARBA00023033"/>
    </source>
</evidence>
<proteinExistence type="predicted"/>
<dbReference type="SUPFAM" id="SSF51905">
    <property type="entry name" value="FAD/NAD(P)-binding domain"/>
    <property type="match status" value="1"/>
</dbReference>
<dbReference type="PANTHER" id="PTHR13789">
    <property type="entry name" value="MONOOXYGENASE"/>
    <property type="match status" value="1"/>
</dbReference>
<organism evidence="4 5">
    <name type="scientific">Gordonia jinghuaiqii</name>
    <dbReference type="NCBI Taxonomy" id="2758710"/>
    <lineage>
        <taxon>Bacteria</taxon>
        <taxon>Bacillati</taxon>
        <taxon>Actinomycetota</taxon>
        <taxon>Actinomycetes</taxon>
        <taxon>Mycobacteriales</taxon>
        <taxon>Gordoniaceae</taxon>
        <taxon>Gordonia</taxon>
    </lineage>
</organism>
<gene>
    <name evidence="4" type="ORF">H1R19_18940</name>
</gene>
<dbReference type="RefSeq" id="WP_219849808.1">
    <property type="nucleotide sequence ID" value="NZ_CP059491.1"/>
</dbReference>
<dbReference type="Proteomes" id="UP000515663">
    <property type="component" value="Chromosome"/>
</dbReference>
<sequence length="380" mass="39780">MRVVIVGAGIAGLCTAAGVARNGAEVTVVERSPEVRGGGSGLSLFGNGLRALEVLGLRSVVPDAPAPVAPIVSGTRRPDGRWLTRFDREALAEMRVVRRTELHEALLGALPNSVEIRTGTGVSGVRDRTVQLDDGTSMECDLVVGADGLRSRVRAAIADDPGVARCGYSAWRAVTSTPVALDAAGETLGRGRRFGIAPLPDGCVYWFASVSDGVVGGGSEGGFEGGLDVVRQQFSGWHAPIAELLDATDPESVGHLPIEQLAHPLPSFIGGRCVLVGDAAHAMTPNLGQGANLAMEDAAVLTTLLARAGTDGVGDAPAVYDRLRRPRTRRIARRAGVLGRVGQLRVAPAVWARDLAMRLTPDKVVDAELRRVENWGPPTV</sequence>
<dbReference type="Pfam" id="PF01494">
    <property type="entry name" value="FAD_binding_3"/>
    <property type="match status" value="2"/>
</dbReference>
<reference evidence="5" key="1">
    <citation type="submission" date="2020-07" db="EMBL/GenBank/DDBJ databases">
        <title>novel species isolated from the respiratory tract of Marmot.</title>
        <authorList>
            <person name="Zhang G."/>
        </authorList>
    </citation>
    <scope>NUCLEOTIDE SEQUENCE [LARGE SCALE GENOMIC DNA]</scope>
    <source>
        <strain evidence="5">686</strain>
    </source>
</reference>
<dbReference type="InterPro" id="IPR002938">
    <property type="entry name" value="FAD-bd"/>
</dbReference>
<dbReference type="InterPro" id="IPR050493">
    <property type="entry name" value="FAD-dep_Monooxygenase_BioMet"/>
</dbReference>
<keyword evidence="2" id="KW-0503">Monooxygenase</keyword>
<keyword evidence="5" id="KW-1185">Reference proteome</keyword>
<dbReference type="Gene3D" id="3.50.50.60">
    <property type="entry name" value="FAD/NAD(P)-binding domain"/>
    <property type="match status" value="1"/>
</dbReference>
<evidence type="ECO:0000259" key="3">
    <source>
        <dbReference type="Pfam" id="PF01494"/>
    </source>
</evidence>
<evidence type="ECO:0000313" key="5">
    <source>
        <dbReference type="Proteomes" id="UP000515663"/>
    </source>
</evidence>
<evidence type="ECO:0000313" key="4">
    <source>
        <dbReference type="EMBL" id="QMT00924.1"/>
    </source>
</evidence>
<dbReference type="PANTHER" id="PTHR13789:SF309">
    <property type="entry name" value="PUTATIVE (AFU_ORTHOLOGUE AFUA_6G14510)-RELATED"/>
    <property type="match status" value="1"/>
</dbReference>
<dbReference type="EMBL" id="CP059491">
    <property type="protein sequence ID" value="QMT00924.1"/>
    <property type="molecule type" value="Genomic_DNA"/>
</dbReference>